<dbReference type="PROSITE" id="PS50802">
    <property type="entry name" value="OTU"/>
    <property type="match status" value="1"/>
</dbReference>
<dbReference type="GO" id="GO:0006508">
    <property type="term" value="P:proteolysis"/>
    <property type="evidence" value="ECO:0007669"/>
    <property type="project" value="UniProtKB-KW"/>
</dbReference>
<dbReference type="STRING" id="1081102.A0A167UMS1"/>
<dbReference type="CDD" id="cd22749">
    <property type="entry name" value="Otubain_C65"/>
    <property type="match status" value="1"/>
</dbReference>
<evidence type="ECO:0000256" key="3">
    <source>
        <dbReference type="ARBA" id="ARBA00022670"/>
    </source>
</evidence>
<keyword evidence="4" id="KW-0833">Ubl conjugation pathway</keyword>
<feature type="domain" description="OTU" evidence="8">
    <location>
        <begin position="676"/>
        <end position="888"/>
    </location>
</feature>
<feature type="compositionally biased region" description="Basic and acidic residues" evidence="7">
    <location>
        <begin position="242"/>
        <end position="254"/>
    </location>
</feature>
<dbReference type="InterPro" id="IPR038765">
    <property type="entry name" value="Papain-like_cys_pep_sf"/>
</dbReference>
<feature type="compositionally biased region" description="Low complexity" evidence="7">
    <location>
        <begin position="514"/>
        <end position="534"/>
    </location>
</feature>
<evidence type="ECO:0000256" key="2">
    <source>
        <dbReference type="ARBA" id="ARBA00012759"/>
    </source>
</evidence>
<feature type="compositionally biased region" description="Pro residues" evidence="7">
    <location>
        <begin position="1140"/>
        <end position="1149"/>
    </location>
</feature>
<feature type="compositionally biased region" description="Gly residues" evidence="7">
    <location>
        <begin position="211"/>
        <end position="222"/>
    </location>
</feature>
<evidence type="ECO:0000256" key="6">
    <source>
        <dbReference type="ARBA" id="ARBA00022807"/>
    </source>
</evidence>
<keyword evidence="10" id="KW-1185">Reference proteome</keyword>
<keyword evidence="3" id="KW-0645">Protease</keyword>
<dbReference type="GO" id="GO:0004843">
    <property type="term" value="F:cysteine-type deubiquitinase activity"/>
    <property type="evidence" value="ECO:0007669"/>
    <property type="project" value="UniProtKB-EC"/>
</dbReference>
<keyword evidence="6" id="KW-0788">Thiol protease</keyword>
<evidence type="ECO:0000256" key="1">
    <source>
        <dbReference type="ARBA" id="ARBA00000707"/>
    </source>
</evidence>
<name>A0A167UMS1_9HYPO</name>
<feature type="region of interest" description="Disordered" evidence="7">
    <location>
        <begin position="976"/>
        <end position="1083"/>
    </location>
</feature>
<dbReference type="PANTHER" id="PTHR12931:SF15">
    <property type="entry name" value="UBIQUITIN THIOESTERASE OTUBAIN-LIKE"/>
    <property type="match status" value="1"/>
</dbReference>
<evidence type="ECO:0000256" key="5">
    <source>
        <dbReference type="ARBA" id="ARBA00022801"/>
    </source>
</evidence>
<feature type="compositionally biased region" description="Basic residues" evidence="7">
    <location>
        <begin position="441"/>
        <end position="454"/>
    </location>
</feature>
<dbReference type="InterPro" id="IPR042467">
    <property type="entry name" value="Peptidase_C65_otubain_sub2"/>
</dbReference>
<dbReference type="Pfam" id="PF10275">
    <property type="entry name" value="Peptidase_C65"/>
    <property type="match status" value="1"/>
</dbReference>
<feature type="compositionally biased region" description="Pro residues" evidence="7">
    <location>
        <begin position="292"/>
        <end position="304"/>
    </location>
</feature>
<feature type="compositionally biased region" description="Gly residues" evidence="7">
    <location>
        <begin position="1303"/>
        <end position="1318"/>
    </location>
</feature>
<feature type="compositionally biased region" description="Acidic residues" evidence="7">
    <location>
        <begin position="232"/>
        <end position="241"/>
    </location>
</feature>
<feature type="compositionally biased region" description="Low complexity" evidence="7">
    <location>
        <begin position="305"/>
        <end position="380"/>
    </location>
</feature>
<keyword evidence="5" id="KW-0378">Hydrolase</keyword>
<feature type="compositionally biased region" description="Low complexity" evidence="7">
    <location>
        <begin position="125"/>
        <end position="140"/>
    </location>
</feature>
<gene>
    <name evidence="9" type="ORF">SPI_04582</name>
</gene>
<evidence type="ECO:0000256" key="4">
    <source>
        <dbReference type="ARBA" id="ARBA00022786"/>
    </source>
</evidence>
<feature type="region of interest" description="Disordered" evidence="7">
    <location>
        <begin position="169"/>
        <end position="257"/>
    </location>
</feature>
<dbReference type="GO" id="GO:0005634">
    <property type="term" value="C:nucleus"/>
    <property type="evidence" value="ECO:0007669"/>
    <property type="project" value="TreeGrafter"/>
</dbReference>
<proteinExistence type="predicted"/>
<dbReference type="Proteomes" id="UP000076874">
    <property type="component" value="Unassembled WGS sequence"/>
</dbReference>
<feature type="compositionally biased region" description="Low complexity" evidence="7">
    <location>
        <begin position="1057"/>
        <end position="1071"/>
    </location>
</feature>
<comment type="catalytic activity">
    <reaction evidence="1">
        <text>Thiol-dependent hydrolysis of ester, thioester, amide, peptide and isopeptide bonds formed by the C-terminal Gly of ubiquitin (a 76-residue protein attached to proteins as an intracellular targeting signal).</text>
        <dbReference type="EC" id="3.4.19.12"/>
    </reaction>
</comment>
<dbReference type="OrthoDB" id="18915at2759"/>
<dbReference type="Gene3D" id="3.30.200.60">
    <property type="entry name" value="Peptidase C65 Otubain, subdomain 1"/>
    <property type="match status" value="1"/>
</dbReference>
<feature type="region of interest" description="Disordered" evidence="7">
    <location>
        <begin position="288"/>
        <end position="389"/>
    </location>
</feature>
<feature type="region of interest" description="Disordered" evidence="7">
    <location>
        <begin position="433"/>
        <end position="599"/>
    </location>
</feature>
<feature type="compositionally biased region" description="Polar residues" evidence="7">
    <location>
        <begin position="1177"/>
        <end position="1192"/>
    </location>
</feature>
<feature type="region of interest" description="Disordered" evidence="7">
    <location>
        <begin position="45"/>
        <end position="148"/>
    </location>
</feature>
<comment type="caution">
    <text evidence="9">The sequence shown here is derived from an EMBL/GenBank/DDBJ whole genome shotgun (WGS) entry which is preliminary data.</text>
</comment>
<accession>A0A167UMS1</accession>
<feature type="compositionally biased region" description="Low complexity" evidence="7">
    <location>
        <begin position="54"/>
        <end position="85"/>
    </location>
</feature>
<feature type="compositionally biased region" description="Pro residues" evidence="7">
    <location>
        <begin position="1213"/>
        <end position="1227"/>
    </location>
</feature>
<reference evidence="9 10" key="1">
    <citation type="journal article" date="2016" name="Genome Biol. Evol.">
        <title>Divergent and convergent evolution of fungal pathogenicity.</title>
        <authorList>
            <person name="Shang Y."/>
            <person name="Xiao G."/>
            <person name="Zheng P."/>
            <person name="Cen K."/>
            <person name="Zhan S."/>
            <person name="Wang C."/>
        </authorList>
    </citation>
    <scope>NUCLEOTIDE SEQUENCE [LARGE SCALE GENOMIC DNA]</scope>
    <source>
        <strain evidence="9 10">RCEF 264</strain>
    </source>
</reference>
<dbReference type="PANTHER" id="PTHR12931">
    <property type="entry name" value="UBIQUITIN THIOLESTERASE PROTEIN OTUB"/>
    <property type="match status" value="1"/>
</dbReference>
<dbReference type="EC" id="3.4.19.12" evidence="2"/>
<dbReference type="Gene3D" id="1.20.1300.20">
    <property type="entry name" value="Peptidase C65 Otubain, subdomain 2"/>
    <property type="match status" value="1"/>
</dbReference>
<dbReference type="GO" id="GO:0043130">
    <property type="term" value="F:ubiquitin binding"/>
    <property type="evidence" value="ECO:0007669"/>
    <property type="project" value="TreeGrafter"/>
</dbReference>
<dbReference type="SUPFAM" id="SSF54001">
    <property type="entry name" value="Cysteine proteinases"/>
    <property type="match status" value="1"/>
</dbReference>
<dbReference type="InterPro" id="IPR003323">
    <property type="entry name" value="OTU_dom"/>
</dbReference>
<feature type="compositionally biased region" description="Low complexity" evidence="7">
    <location>
        <begin position="1150"/>
        <end position="1159"/>
    </location>
</feature>
<dbReference type="InterPro" id="IPR042468">
    <property type="entry name" value="Peptidase_C65_otubain_sub1"/>
</dbReference>
<evidence type="ECO:0000256" key="7">
    <source>
        <dbReference type="SAM" id="MobiDB-lite"/>
    </source>
</evidence>
<organism evidence="9 10">
    <name type="scientific">Niveomyces insectorum RCEF 264</name>
    <dbReference type="NCBI Taxonomy" id="1081102"/>
    <lineage>
        <taxon>Eukaryota</taxon>
        <taxon>Fungi</taxon>
        <taxon>Dikarya</taxon>
        <taxon>Ascomycota</taxon>
        <taxon>Pezizomycotina</taxon>
        <taxon>Sordariomycetes</taxon>
        <taxon>Hypocreomycetidae</taxon>
        <taxon>Hypocreales</taxon>
        <taxon>Cordycipitaceae</taxon>
        <taxon>Niveomyces</taxon>
    </lineage>
</organism>
<evidence type="ECO:0000259" key="8">
    <source>
        <dbReference type="PROSITE" id="PS50802"/>
    </source>
</evidence>
<evidence type="ECO:0000313" key="9">
    <source>
        <dbReference type="EMBL" id="OAA61723.1"/>
    </source>
</evidence>
<feature type="compositionally biased region" description="Polar residues" evidence="7">
    <location>
        <begin position="1233"/>
        <end position="1244"/>
    </location>
</feature>
<feature type="compositionally biased region" description="Basic residues" evidence="7">
    <location>
        <begin position="472"/>
        <end position="495"/>
    </location>
</feature>
<evidence type="ECO:0000313" key="10">
    <source>
        <dbReference type="Proteomes" id="UP000076874"/>
    </source>
</evidence>
<sequence>MFLPPAAPDSVLDAPFPITIEFTDYASYQHHQLRQQQYQAAYLRQQGEEEQEPGLEQLQPQQHQLQPLQQQHQLQQQQQQQQQQPPYEPFPYPPQPQELPQFSHQLPHLLQDNPLHTDRNPVSYQPQPQQQQQQQQQQPPAIITGVPPSVHGDGVVVYGRNNFLPAAATGARNGSSDPPAGVLSASASDAARKRRDGNGDCGRGGGRDRGYYGGEDGPGNGDGRFDEPHQQEEEEDAEEEEEHHRHQQPHDQDHTPLLFDNALAPTTVGFDPAVAQFLQRLSSAAAYKQQPLQPPLQPSPPFQPPLQQQQQQQQQHFTSNTTPTAAPLAPTRVPARVPAPTSPTTAAATAAATTNERPTASPTSANRNSNRNRNTNSVTSYPPPAILTTTNTFTANHHHHHASLVTPTASSPLSPASISAAFAASAAAAAANSSSFSPGAHRPHYSRRQHHQTHQNHPSLPVHHPNNPPHPIHPHHPHYQHHQHLQHVIQRRRVKSSSLHGFAPSPAVGAQAISPSSSSSSSASASSSSYVQPHPSFPPPPPQQQQQQIPPAPPPFPPQHAVMAVDRPEDAARTTPAGQAAAPTDGIAPPPEQGDLVADGLSAGLDPGLDTGLDAGLSNDIAAEIAAQEAAARDYQPDLSGPAIHELRPTEDVKEQYAAGDHAFVQKTAKLPRTFPLYRSVRGDGNCGWRAIGFCYFEALVYAGNLDQIVAERARLHGLNDYIREVGGYDPYVYEDMVEETDLLFAALLAELPDTARAIQVLTNTFNDDPAGNAIIYHLRLLTAAYLKGNVDRYEGFIAHDAGVIGYCQEWIERPNCEIDHLRVEVLASILLKPVDIVLEIAYLDRSDGDAVAVYSFPDTNIGRQEATIGMRMSLLFRPDHYDILYRPGLPSPAVADAVLRPFHTAGGGPGSNAPKPGLTSNTIHTIAATTNTAAVPPPPPPVSGMTARQPATSLAAAPVYLDRLMASAHTTAGLAEAPSIREDTPELTSASSTASPPPVPVKEEEPLTPTLMSPPSMVRPTAAAVSGRTPGAENVAGGGSGGGSGGDPNHPLASIPPSQAATSTSASQQPRPSPPPPSANDLQVNRVTSVTHDAAAQALSSLGNFATADMSVLSFLPTMFGSYGTQSPFAASPFTAPMPFAPPPPPPQQQQQQSPRSPWVAAASTSPHAGFGDNYSPFSMSASPMTPSWPGSTPAGMRPVTPMAMTPVGGVQPPPPPPQPPTPQPTLPTTLSHTSGGNSSSPFQPELPESHPVRFTKWQFERPFQTPDNNGADAGSFRNSRFSTAHFSNPEFQPEEYRPSGDEGGSNGGGGGVGKPGAGRSRRKSHREANDKEK</sequence>
<feature type="compositionally biased region" description="Pro residues" evidence="7">
    <location>
        <begin position="86"/>
        <end position="97"/>
    </location>
</feature>
<dbReference type="GO" id="GO:0071108">
    <property type="term" value="P:protein K48-linked deubiquitination"/>
    <property type="evidence" value="ECO:0007669"/>
    <property type="project" value="TreeGrafter"/>
</dbReference>
<feature type="compositionally biased region" description="Low complexity" evidence="7">
    <location>
        <begin position="573"/>
        <end position="586"/>
    </location>
</feature>
<feature type="compositionally biased region" description="Polar residues" evidence="7">
    <location>
        <begin position="1278"/>
        <end position="1292"/>
    </location>
</feature>
<protein>
    <recommendedName>
        <fullName evidence="2">ubiquitinyl hydrolase 1</fullName>
        <ecNumber evidence="2">3.4.19.12</ecNumber>
    </recommendedName>
</protein>
<feature type="compositionally biased region" description="Gly residues" evidence="7">
    <location>
        <begin position="1037"/>
        <end position="1047"/>
    </location>
</feature>
<dbReference type="InterPro" id="IPR019400">
    <property type="entry name" value="Peptidase_C65_otubain"/>
</dbReference>
<feature type="region of interest" description="Disordered" evidence="7">
    <location>
        <begin position="1135"/>
        <end position="1335"/>
    </location>
</feature>
<dbReference type="EMBL" id="AZHD01000007">
    <property type="protein sequence ID" value="OAA61723.1"/>
    <property type="molecule type" value="Genomic_DNA"/>
</dbReference>